<name>A0A6A4VB37_AMPAM</name>
<keyword evidence="3" id="KW-0677">Repeat</keyword>
<feature type="repeat" description="WD" evidence="4">
    <location>
        <begin position="246"/>
        <end position="287"/>
    </location>
</feature>
<keyword evidence="2 4" id="KW-0853">WD repeat</keyword>
<reference evidence="8 9" key="1">
    <citation type="submission" date="2019-07" db="EMBL/GenBank/DDBJ databases">
        <title>Draft genome assembly of a fouling barnacle, Amphibalanus amphitrite (Darwin, 1854): The first reference genome for Thecostraca.</title>
        <authorList>
            <person name="Kim W."/>
        </authorList>
    </citation>
    <scope>NUCLEOTIDE SEQUENCE [LARGE SCALE GENOMIC DNA]</scope>
    <source>
        <strain evidence="8">SNU_AA5</strain>
        <tissue evidence="8">Soma without cirri and trophi</tissue>
    </source>
</reference>
<dbReference type="InterPro" id="IPR052085">
    <property type="entry name" value="WD-SAM-U-box"/>
</dbReference>
<evidence type="ECO:0000313" key="8">
    <source>
        <dbReference type="EMBL" id="KAF0290863.1"/>
    </source>
</evidence>
<dbReference type="InterPro" id="IPR020472">
    <property type="entry name" value="WD40_PAC1"/>
</dbReference>
<feature type="repeat" description="WD" evidence="4">
    <location>
        <begin position="288"/>
        <end position="318"/>
    </location>
</feature>
<dbReference type="Proteomes" id="UP000440578">
    <property type="component" value="Unassembled WGS sequence"/>
</dbReference>
<dbReference type="CDD" id="cd16655">
    <property type="entry name" value="RING-Ubox_WDSUB1-like"/>
    <property type="match status" value="1"/>
</dbReference>
<dbReference type="PROSITE" id="PS00678">
    <property type="entry name" value="WD_REPEATS_1"/>
    <property type="match status" value="1"/>
</dbReference>
<evidence type="ECO:0000256" key="5">
    <source>
        <dbReference type="SAM" id="MobiDB-lite"/>
    </source>
</evidence>
<sequence>MGANSADTVLSGHTNDVNSCDCSASGLIVTGSSDKTVRVWSRQTADPAGADRDQWQELAYSPLTFHLYTVHCVRFSPNGASFASCSTDGTAVIWNAKTGVTVHTLRHPSQSPLRACCFSVDGALVATGGDDGDVCVWSAEQADRPLLTLHGHEESVSCLSFGGPAGLLVSGCLGGELRLWRPRSGRTMPLALQQTAHDLGVTCCHLRPADSDGGGGDLLASGGNDCVVRVWTVSAEEGGLRPLTELTAHTGVVMDVHFSPSGRQLASAGGDKTVRLWDTESWTLLRTLHGHSRYVTCCCFSGDGRLLISGSNDRSVLLRPVGEPEQAGAGLAPSAPPRPAPTQVSEWTCDQVGGWLRSLGLAQYADAFAARSVDGARLLELTEQAMEDELGVELVGHRSKLVRQLDRLRQGPPASPDTTPPDEFYCPITRELMVDPVVCSDGYSYERSAIAAWLKERTSSPMTNEPLAALVLVPNHALRSLIGQRWRPAAGPLSAP</sequence>
<dbReference type="InterPro" id="IPR013083">
    <property type="entry name" value="Znf_RING/FYVE/PHD"/>
</dbReference>
<organism evidence="8 9">
    <name type="scientific">Amphibalanus amphitrite</name>
    <name type="common">Striped barnacle</name>
    <name type="synonym">Balanus amphitrite</name>
    <dbReference type="NCBI Taxonomy" id="1232801"/>
    <lineage>
        <taxon>Eukaryota</taxon>
        <taxon>Metazoa</taxon>
        <taxon>Ecdysozoa</taxon>
        <taxon>Arthropoda</taxon>
        <taxon>Crustacea</taxon>
        <taxon>Multicrustacea</taxon>
        <taxon>Cirripedia</taxon>
        <taxon>Thoracica</taxon>
        <taxon>Thoracicalcarea</taxon>
        <taxon>Balanomorpha</taxon>
        <taxon>Balanoidea</taxon>
        <taxon>Balanidae</taxon>
        <taxon>Amphibalaninae</taxon>
        <taxon>Amphibalanus</taxon>
    </lineage>
</organism>
<evidence type="ECO:0000256" key="3">
    <source>
        <dbReference type="ARBA" id="ARBA00022737"/>
    </source>
</evidence>
<dbReference type="SMART" id="SM00504">
    <property type="entry name" value="Ubox"/>
    <property type="match status" value="1"/>
</dbReference>
<dbReference type="PANTHER" id="PTHR46573:SF1">
    <property type="entry name" value="WD REPEAT, SAM AND U-BOX DOMAIN-CONTAINING PROTEIN 1"/>
    <property type="match status" value="1"/>
</dbReference>
<accession>A0A6A4VB37</accession>
<dbReference type="SUPFAM" id="SSF57850">
    <property type="entry name" value="RING/U-box"/>
    <property type="match status" value="1"/>
</dbReference>
<protein>
    <recommendedName>
        <fullName evidence="1">WD repeat, SAM and U-box domain-containing protein 1</fullName>
    </recommendedName>
</protein>
<keyword evidence="9" id="KW-1185">Reference proteome</keyword>
<feature type="region of interest" description="Disordered" evidence="5">
    <location>
        <begin position="324"/>
        <end position="344"/>
    </location>
</feature>
<dbReference type="PROSITE" id="PS50105">
    <property type="entry name" value="SAM_DOMAIN"/>
    <property type="match status" value="1"/>
</dbReference>
<evidence type="ECO:0000313" key="9">
    <source>
        <dbReference type="Proteomes" id="UP000440578"/>
    </source>
</evidence>
<dbReference type="PANTHER" id="PTHR46573">
    <property type="entry name" value="WD REPEAT, SAM AND U-BOX DOMAIN-CONTAINING PROTEIN 1"/>
    <property type="match status" value="1"/>
</dbReference>
<dbReference type="GO" id="GO:0016567">
    <property type="term" value="P:protein ubiquitination"/>
    <property type="evidence" value="ECO:0007669"/>
    <property type="project" value="InterPro"/>
</dbReference>
<proteinExistence type="predicted"/>
<evidence type="ECO:0000256" key="1">
    <source>
        <dbReference type="ARBA" id="ARBA00020894"/>
    </source>
</evidence>
<dbReference type="Gene3D" id="3.30.40.10">
    <property type="entry name" value="Zinc/RING finger domain, C3HC4 (zinc finger)"/>
    <property type="match status" value="1"/>
</dbReference>
<dbReference type="InterPro" id="IPR015943">
    <property type="entry name" value="WD40/YVTN_repeat-like_dom_sf"/>
</dbReference>
<gene>
    <name evidence="8" type="primary">Wdsub1</name>
    <name evidence="8" type="ORF">FJT64_010962</name>
</gene>
<feature type="repeat" description="WD" evidence="4">
    <location>
        <begin position="149"/>
        <end position="190"/>
    </location>
</feature>
<dbReference type="InterPro" id="IPR019775">
    <property type="entry name" value="WD40_repeat_CS"/>
</dbReference>
<dbReference type="SUPFAM" id="SSF47769">
    <property type="entry name" value="SAM/Pointed domain"/>
    <property type="match status" value="1"/>
</dbReference>
<evidence type="ECO:0000256" key="2">
    <source>
        <dbReference type="ARBA" id="ARBA00022574"/>
    </source>
</evidence>
<dbReference type="InterPro" id="IPR001660">
    <property type="entry name" value="SAM"/>
</dbReference>
<dbReference type="PROSITE" id="PS51698">
    <property type="entry name" value="U_BOX"/>
    <property type="match status" value="1"/>
</dbReference>
<dbReference type="SMART" id="SM00320">
    <property type="entry name" value="WD40"/>
    <property type="match status" value="7"/>
</dbReference>
<dbReference type="InterPro" id="IPR001680">
    <property type="entry name" value="WD40_rpt"/>
</dbReference>
<dbReference type="Pfam" id="PF00536">
    <property type="entry name" value="SAM_1"/>
    <property type="match status" value="1"/>
</dbReference>
<dbReference type="InterPro" id="IPR003613">
    <property type="entry name" value="Ubox_domain"/>
</dbReference>
<dbReference type="Gene3D" id="1.10.150.50">
    <property type="entry name" value="Transcription Factor, Ets-1"/>
    <property type="match status" value="1"/>
</dbReference>
<evidence type="ECO:0000259" key="7">
    <source>
        <dbReference type="PROSITE" id="PS51698"/>
    </source>
</evidence>
<dbReference type="SMART" id="SM00454">
    <property type="entry name" value="SAM"/>
    <property type="match status" value="1"/>
</dbReference>
<dbReference type="Pfam" id="PF00400">
    <property type="entry name" value="WD40"/>
    <property type="match status" value="7"/>
</dbReference>
<dbReference type="EMBL" id="VIIS01001926">
    <property type="protein sequence ID" value="KAF0290863.1"/>
    <property type="molecule type" value="Genomic_DNA"/>
</dbReference>
<dbReference type="Gene3D" id="2.130.10.10">
    <property type="entry name" value="YVTN repeat-like/Quinoprotein amine dehydrogenase"/>
    <property type="match status" value="3"/>
</dbReference>
<feature type="domain" description="U-box" evidence="7">
    <location>
        <begin position="419"/>
        <end position="492"/>
    </location>
</feature>
<dbReference type="AlphaFoldDB" id="A0A6A4VB37"/>
<dbReference type="SUPFAM" id="SSF50978">
    <property type="entry name" value="WD40 repeat-like"/>
    <property type="match status" value="1"/>
</dbReference>
<dbReference type="PROSITE" id="PS50082">
    <property type="entry name" value="WD_REPEATS_2"/>
    <property type="match status" value="5"/>
</dbReference>
<dbReference type="PRINTS" id="PR00320">
    <property type="entry name" value="GPROTEINBRPT"/>
</dbReference>
<feature type="repeat" description="WD" evidence="4">
    <location>
        <begin position="63"/>
        <end position="104"/>
    </location>
</feature>
<dbReference type="InterPro" id="IPR013761">
    <property type="entry name" value="SAM/pointed_sf"/>
</dbReference>
<dbReference type="GO" id="GO:0004842">
    <property type="term" value="F:ubiquitin-protein transferase activity"/>
    <property type="evidence" value="ECO:0007669"/>
    <property type="project" value="InterPro"/>
</dbReference>
<feature type="repeat" description="WD" evidence="4">
    <location>
        <begin position="10"/>
        <end position="50"/>
    </location>
</feature>
<dbReference type="InterPro" id="IPR036322">
    <property type="entry name" value="WD40_repeat_dom_sf"/>
</dbReference>
<dbReference type="CDD" id="cd00200">
    <property type="entry name" value="WD40"/>
    <property type="match status" value="1"/>
</dbReference>
<dbReference type="OrthoDB" id="10064100at2759"/>
<evidence type="ECO:0000259" key="6">
    <source>
        <dbReference type="PROSITE" id="PS50105"/>
    </source>
</evidence>
<comment type="caution">
    <text evidence="8">The sequence shown here is derived from an EMBL/GenBank/DDBJ whole genome shotgun (WGS) entry which is preliminary data.</text>
</comment>
<dbReference type="PROSITE" id="PS50294">
    <property type="entry name" value="WD_REPEATS_REGION"/>
    <property type="match status" value="4"/>
</dbReference>
<feature type="domain" description="SAM" evidence="6">
    <location>
        <begin position="347"/>
        <end position="411"/>
    </location>
</feature>
<dbReference type="Pfam" id="PF04564">
    <property type="entry name" value="U-box"/>
    <property type="match status" value="1"/>
</dbReference>
<evidence type="ECO:0000256" key="4">
    <source>
        <dbReference type="PROSITE-ProRule" id="PRU00221"/>
    </source>
</evidence>